<evidence type="ECO:0000259" key="2">
    <source>
        <dbReference type="PROSITE" id="PS50887"/>
    </source>
</evidence>
<dbReference type="InterPro" id="IPR050469">
    <property type="entry name" value="Diguanylate_Cyclase"/>
</dbReference>
<keyword evidence="1" id="KW-1133">Transmembrane helix</keyword>
<dbReference type="Pfam" id="PF00497">
    <property type="entry name" value="SBP_bac_3"/>
    <property type="match status" value="2"/>
</dbReference>
<dbReference type="Gene3D" id="3.30.70.270">
    <property type="match status" value="1"/>
</dbReference>
<feature type="transmembrane region" description="Helical" evidence="1">
    <location>
        <begin position="508"/>
        <end position="530"/>
    </location>
</feature>
<dbReference type="SMART" id="SM00267">
    <property type="entry name" value="GGDEF"/>
    <property type="match status" value="1"/>
</dbReference>
<dbReference type="Pfam" id="PF00990">
    <property type="entry name" value="GGDEF"/>
    <property type="match status" value="1"/>
</dbReference>
<dbReference type="AlphaFoldDB" id="A0A3R6D6R5"/>
<dbReference type="GO" id="GO:0043709">
    <property type="term" value="P:cell adhesion involved in single-species biofilm formation"/>
    <property type="evidence" value="ECO:0007669"/>
    <property type="project" value="TreeGrafter"/>
</dbReference>
<dbReference type="Proteomes" id="UP000283701">
    <property type="component" value="Unassembled WGS sequence"/>
</dbReference>
<dbReference type="PANTHER" id="PTHR45138:SF6">
    <property type="entry name" value="DIGUANYLATE CYCLASE DGCN"/>
    <property type="match status" value="1"/>
</dbReference>
<dbReference type="GO" id="GO:0052621">
    <property type="term" value="F:diguanylate cyclase activity"/>
    <property type="evidence" value="ECO:0007669"/>
    <property type="project" value="TreeGrafter"/>
</dbReference>
<dbReference type="CDD" id="cd01007">
    <property type="entry name" value="PBP2_BvgS_HisK_like"/>
    <property type="match status" value="1"/>
</dbReference>
<dbReference type="CDD" id="cd01949">
    <property type="entry name" value="GGDEF"/>
    <property type="match status" value="1"/>
</dbReference>
<dbReference type="InterPro" id="IPR000160">
    <property type="entry name" value="GGDEF_dom"/>
</dbReference>
<dbReference type="InterPro" id="IPR043128">
    <property type="entry name" value="Rev_trsase/Diguanyl_cyclase"/>
</dbReference>
<dbReference type="Gene3D" id="3.40.190.10">
    <property type="entry name" value="Periplasmic binding protein-like II"/>
    <property type="match status" value="4"/>
</dbReference>
<dbReference type="FunFam" id="3.30.70.270:FF:000001">
    <property type="entry name" value="Diguanylate cyclase domain protein"/>
    <property type="match status" value="1"/>
</dbReference>
<evidence type="ECO:0000313" key="3">
    <source>
        <dbReference type="EMBL" id="RHF83480.1"/>
    </source>
</evidence>
<evidence type="ECO:0000256" key="1">
    <source>
        <dbReference type="SAM" id="Phobius"/>
    </source>
</evidence>
<dbReference type="GO" id="GO:0005886">
    <property type="term" value="C:plasma membrane"/>
    <property type="evidence" value="ECO:0007669"/>
    <property type="project" value="TreeGrafter"/>
</dbReference>
<dbReference type="EMBL" id="QRHP01000011">
    <property type="protein sequence ID" value="RHF83480.1"/>
    <property type="molecule type" value="Genomic_DNA"/>
</dbReference>
<reference evidence="3 4" key="1">
    <citation type="submission" date="2018-08" db="EMBL/GenBank/DDBJ databases">
        <title>A genome reference for cultivated species of the human gut microbiota.</title>
        <authorList>
            <person name="Zou Y."/>
            <person name="Xue W."/>
            <person name="Luo G."/>
        </authorList>
    </citation>
    <scope>NUCLEOTIDE SEQUENCE [LARGE SCALE GENOMIC DNA]</scope>
    <source>
        <strain evidence="3 4">AM23-23AC</strain>
    </source>
</reference>
<gene>
    <name evidence="3" type="ORF">DW654_10595</name>
</gene>
<organism evidence="3 4">
    <name type="scientific">Roseburia inulinivorans</name>
    <dbReference type="NCBI Taxonomy" id="360807"/>
    <lineage>
        <taxon>Bacteria</taxon>
        <taxon>Bacillati</taxon>
        <taxon>Bacillota</taxon>
        <taxon>Clostridia</taxon>
        <taxon>Lachnospirales</taxon>
        <taxon>Lachnospiraceae</taxon>
        <taxon>Roseburia</taxon>
    </lineage>
</organism>
<dbReference type="SUPFAM" id="SSF53850">
    <property type="entry name" value="Periplasmic binding protein-like II"/>
    <property type="match status" value="2"/>
</dbReference>
<feature type="domain" description="GGDEF" evidence="2">
    <location>
        <begin position="573"/>
        <end position="704"/>
    </location>
</feature>
<dbReference type="InterPro" id="IPR001638">
    <property type="entry name" value="Solute-binding_3/MltF_N"/>
</dbReference>
<dbReference type="PROSITE" id="PS50887">
    <property type="entry name" value="GGDEF"/>
    <property type="match status" value="1"/>
</dbReference>
<proteinExistence type="predicted"/>
<protein>
    <submittedName>
        <fullName evidence="3">Diguanylate cyclase</fullName>
    </submittedName>
</protein>
<keyword evidence="1" id="KW-0812">Transmembrane</keyword>
<dbReference type="InterPro" id="IPR029787">
    <property type="entry name" value="Nucleotide_cyclase"/>
</dbReference>
<dbReference type="PANTHER" id="PTHR45138">
    <property type="entry name" value="REGULATORY COMPONENTS OF SENSORY TRANSDUCTION SYSTEM"/>
    <property type="match status" value="1"/>
</dbReference>
<evidence type="ECO:0000313" key="4">
    <source>
        <dbReference type="Proteomes" id="UP000283701"/>
    </source>
</evidence>
<dbReference type="SUPFAM" id="SSF55073">
    <property type="entry name" value="Nucleotide cyclase"/>
    <property type="match status" value="1"/>
</dbReference>
<accession>A0A3R6D6R5</accession>
<comment type="caution">
    <text evidence="3">The sequence shown here is derived from an EMBL/GenBank/DDBJ whole genome shotgun (WGS) entry which is preliminary data.</text>
</comment>
<sequence length="704" mass="79417">MEHAMKKYICLFLSTLMFLTIFSPVNCYARDGKKVIRVGFYTMDNYQECDENGNYSGYFVDYLREISQYTGWEYEFIQMNYSACLKSLNDRNIDLVCGVDYSSFRTSTLDFSAQPAVTTHYELYALKDNDTYYYNDYADFDGMSIGVLASCNHLDALDDYAAAHHFSFEKQYFGNTAQLEKALEDNTVDAIYATNVSHPSEKKILASLPSFPLYFVTFKGNPIMEYLNYAQTVILNVNPNFEHDLYNTYQRDIRNYRCEFTRDELDYLATAPEITVTCDPSNAPIEGYNENTQTASGIAADVLDLVSQYTGLHFRYIKSDSFSDALSKLRSHEINMLTALAHDYSWAEQNHALLTTPYLNSSIVVVRNSKPQSHERDIVALPNSFNLTNSILDNPEYDTEDVVYYDTIEECFQAVLSGSADCTYADNYSANYLLSQVKYRNLSSTTLTAMTEAASFGLSDQCDPRLLSIINKGLACISSEQLDSIVLQNCSYREDPSLFTLVYAYPRISIPIILAVSMALLSLLLGILLVHSRKTKEIRVMSETDALTGLYNRRAAEDHISRQMQEDGKNPDCVRPLISIDLDKFKQVNDTYGHLEGDALLIAVADTIKTSVRNSDIVGRIGGDEFIVYLGNVTDKKDAEAVADKLCTAIRSLSTLKPEWSEISASIGISFADRAEIEMEELYIAADKAMYSSKGNGRNQYQIL</sequence>
<dbReference type="GO" id="GO:1902201">
    <property type="term" value="P:negative regulation of bacterial-type flagellum-dependent cell motility"/>
    <property type="evidence" value="ECO:0007669"/>
    <property type="project" value="TreeGrafter"/>
</dbReference>
<dbReference type="SMART" id="SM00062">
    <property type="entry name" value="PBPb"/>
    <property type="match status" value="2"/>
</dbReference>
<keyword evidence="1" id="KW-0472">Membrane</keyword>
<name>A0A3R6D6R5_9FIRM</name>
<dbReference type="NCBIfam" id="TIGR00254">
    <property type="entry name" value="GGDEF"/>
    <property type="match status" value="1"/>
</dbReference>